<dbReference type="InterPro" id="IPR048136">
    <property type="entry name" value="STM3941-like"/>
</dbReference>
<keyword evidence="3" id="KW-1185">Reference proteome</keyword>
<dbReference type="NCBIfam" id="NF041635">
    <property type="entry name" value="STM3941_fam"/>
    <property type="match status" value="1"/>
</dbReference>
<dbReference type="Proteomes" id="UP000306888">
    <property type="component" value="Unassembled WGS sequence"/>
</dbReference>
<keyword evidence="1" id="KW-0472">Membrane</keyword>
<name>A0A4S2DHG0_9CLOT</name>
<dbReference type="EMBL" id="SRYR01000007">
    <property type="protein sequence ID" value="TGY41538.1"/>
    <property type="molecule type" value="Genomic_DNA"/>
</dbReference>
<reference evidence="2 3" key="1">
    <citation type="submission" date="2019-04" db="EMBL/GenBank/DDBJ databases">
        <title>Microbes associate with the intestines of laboratory mice.</title>
        <authorList>
            <person name="Navarre W."/>
            <person name="Wong E."/>
            <person name="Huang K."/>
            <person name="Tropini C."/>
            <person name="Ng K."/>
            <person name="Yu B."/>
        </authorList>
    </citation>
    <scope>NUCLEOTIDE SEQUENCE [LARGE SCALE GENOMIC DNA]</scope>
    <source>
        <strain evidence="2 3">NM50_B9-20</strain>
    </source>
</reference>
<protein>
    <submittedName>
        <fullName evidence="2">Uncharacterized protein</fullName>
    </submittedName>
</protein>
<organism evidence="2 3">
    <name type="scientific">Clostridium sartagoforme</name>
    <dbReference type="NCBI Taxonomy" id="84031"/>
    <lineage>
        <taxon>Bacteria</taxon>
        <taxon>Bacillati</taxon>
        <taxon>Bacillota</taxon>
        <taxon>Clostridia</taxon>
        <taxon>Eubacteriales</taxon>
        <taxon>Clostridiaceae</taxon>
        <taxon>Clostridium</taxon>
    </lineage>
</organism>
<dbReference type="AlphaFoldDB" id="A0A4S2DHG0"/>
<gene>
    <name evidence="2" type="ORF">E5347_12480</name>
</gene>
<dbReference type="RefSeq" id="WP_136007559.1">
    <property type="nucleotide sequence ID" value="NZ_SRYR01000007.1"/>
</dbReference>
<proteinExistence type="predicted"/>
<accession>A0A4S2DHG0</accession>
<evidence type="ECO:0000256" key="1">
    <source>
        <dbReference type="SAM" id="Phobius"/>
    </source>
</evidence>
<evidence type="ECO:0000313" key="2">
    <source>
        <dbReference type="EMBL" id="TGY41538.1"/>
    </source>
</evidence>
<sequence length="171" mass="19646">MDELRIRENRLKQLGLTLLGLLMVLVSILLLIIDVNIISTKILARIVGLFGTIFFGTCFLFILKNLISPREILIVNHLGITDNSSTTSIGFIPWEYINDAFIIKVLDQEFISLDIKDPDILFKNISASKRWFINLNSRFGFSKINITLQSTSYKCEDVLMVINYHLNNHNR</sequence>
<evidence type="ECO:0000313" key="3">
    <source>
        <dbReference type="Proteomes" id="UP000306888"/>
    </source>
</evidence>
<feature type="transmembrane region" description="Helical" evidence="1">
    <location>
        <begin position="42"/>
        <end position="63"/>
    </location>
</feature>
<keyword evidence="1" id="KW-0812">Transmembrane</keyword>
<feature type="transmembrane region" description="Helical" evidence="1">
    <location>
        <begin position="14"/>
        <end position="36"/>
    </location>
</feature>
<dbReference type="OrthoDB" id="4764283at2"/>
<comment type="caution">
    <text evidence="2">The sequence shown here is derived from an EMBL/GenBank/DDBJ whole genome shotgun (WGS) entry which is preliminary data.</text>
</comment>
<keyword evidence="1" id="KW-1133">Transmembrane helix</keyword>